<gene>
    <name evidence="6" type="primary">LOC104783144</name>
</gene>
<reference evidence="5" key="1">
    <citation type="journal article" date="2014" name="Nat. Commun.">
        <title>The emerging biofuel crop Camelina sativa retains a highly undifferentiated hexaploid genome structure.</title>
        <authorList>
            <person name="Kagale S."/>
            <person name="Koh C."/>
            <person name="Nixon J."/>
            <person name="Bollina V."/>
            <person name="Clarke W.E."/>
            <person name="Tuteja R."/>
            <person name="Spillane C."/>
            <person name="Robinson S.J."/>
            <person name="Links M.G."/>
            <person name="Clarke C."/>
            <person name="Higgins E.E."/>
            <person name="Huebert T."/>
            <person name="Sharpe A.G."/>
            <person name="Parkin I.A."/>
        </authorList>
    </citation>
    <scope>NUCLEOTIDE SEQUENCE [LARGE SCALE GENOMIC DNA]</scope>
    <source>
        <strain evidence="5">cv. DH55</strain>
    </source>
</reference>
<protein>
    <submittedName>
        <fullName evidence="6">Pentatricopeptide repeat-containing protein At2g25580-like</fullName>
    </submittedName>
</protein>
<dbReference type="GeneID" id="104783144"/>
<evidence type="ECO:0000256" key="2">
    <source>
        <dbReference type="ARBA" id="ARBA00022737"/>
    </source>
</evidence>
<dbReference type="InterPro" id="IPR011990">
    <property type="entry name" value="TPR-like_helical_dom_sf"/>
</dbReference>
<dbReference type="InterPro" id="IPR046960">
    <property type="entry name" value="PPR_At4g14850-like_plant"/>
</dbReference>
<evidence type="ECO:0000256" key="3">
    <source>
        <dbReference type="PROSITE-ProRule" id="PRU00708"/>
    </source>
</evidence>
<dbReference type="PANTHER" id="PTHR47926">
    <property type="entry name" value="PENTATRICOPEPTIDE REPEAT-CONTAINING PROTEIN"/>
    <property type="match status" value="1"/>
</dbReference>
<dbReference type="PANTHER" id="PTHR47926:SF388">
    <property type="entry name" value="DYW DOMAIN-CONTAINING PROTEIN"/>
    <property type="match status" value="1"/>
</dbReference>
<feature type="repeat" description="PPR" evidence="3">
    <location>
        <begin position="161"/>
        <end position="195"/>
    </location>
</feature>
<accession>A0ABM1RLC7</accession>
<evidence type="ECO:0000313" key="6">
    <source>
        <dbReference type="RefSeq" id="XP_019099815.1"/>
    </source>
</evidence>
<dbReference type="Pfam" id="PF14432">
    <property type="entry name" value="DYW_deaminase"/>
    <property type="match status" value="1"/>
</dbReference>
<dbReference type="InterPro" id="IPR032867">
    <property type="entry name" value="DYW_dom"/>
</dbReference>
<dbReference type="Gene3D" id="1.25.40.10">
    <property type="entry name" value="Tetratricopeptide repeat domain"/>
    <property type="match status" value="1"/>
</dbReference>
<name>A0ABM1RLC7_CAMSA</name>
<dbReference type="Proteomes" id="UP000694864">
    <property type="component" value="Chromosome 4"/>
</dbReference>
<feature type="domain" description="DYW" evidence="4">
    <location>
        <begin position="359"/>
        <end position="451"/>
    </location>
</feature>
<reference evidence="6" key="2">
    <citation type="submission" date="2025-08" db="UniProtKB">
        <authorList>
            <consortium name="RefSeq"/>
        </authorList>
    </citation>
    <scope>IDENTIFICATION</scope>
    <source>
        <tissue evidence="6">Leaf</tissue>
    </source>
</reference>
<dbReference type="PROSITE" id="PS51375">
    <property type="entry name" value="PPR"/>
    <property type="match status" value="1"/>
</dbReference>
<dbReference type="InterPro" id="IPR002885">
    <property type="entry name" value="PPR_rpt"/>
</dbReference>
<evidence type="ECO:0000259" key="4">
    <source>
        <dbReference type="Pfam" id="PF14432"/>
    </source>
</evidence>
<evidence type="ECO:0000256" key="1">
    <source>
        <dbReference type="ARBA" id="ARBA00006643"/>
    </source>
</evidence>
<dbReference type="RefSeq" id="XP_019099815.1">
    <property type="nucleotide sequence ID" value="XM_019244270.1"/>
</dbReference>
<keyword evidence="5" id="KW-1185">Reference proteome</keyword>
<proteinExistence type="inferred from homology"/>
<comment type="similarity">
    <text evidence="1">Belongs to the PPR family. PCMP-H subfamily.</text>
</comment>
<dbReference type="Pfam" id="PF01535">
    <property type="entry name" value="PPR"/>
    <property type="match status" value="2"/>
</dbReference>
<evidence type="ECO:0000313" key="5">
    <source>
        <dbReference type="Proteomes" id="UP000694864"/>
    </source>
</evidence>
<sequence length="451" mass="51516">MRGAISQVLRNLSRARAGFKGSSKYDWGSRGFNFAGLPWKPHVKHHKKEVCDLRLGKQRFNSQSNITERRYVTYGFNPGDADKESLDRMAQINDFSRILGLVKKQGKLGDVELVEFIRGKIMEFSFELLDVNDHQLLLEIYSDCGMVSDALCVFEEMPLQTPEAWHEIIRCLVQNGLGKEALTMFRWYKEEGNKPDSSIFLDVLYACKLVANAKEGLSQYKSMHQDYGIYPTVQHYASLVELVEFCASLGHLDEALEVVESMPVDSVDVWETLMNLSWTHGDIELGDRCAEIIDGLDPTRLDKHSRKGFLPVKPSKTPKRFLSIYDGPPQYKAGDLFLPHNVELLELLTSLMKQMVEMGYQADISEVVHDVEQECKERTLLGHSERSAFAHFVLNSPPRAPVTVIKHIRSCVDCHTAFKMMGAIVGRKIFSRDRKRFHHFNNGVCSCKDYW</sequence>
<organism evidence="5 6">
    <name type="scientific">Camelina sativa</name>
    <name type="common">False flax</name>
    <name type="synonym">Myagrum sativum</name>
    <dbReference type="NCBI Taxonomy" id="90675"/>
    <lineage>
        <taxon>Eukaryota</taxon>
        <taxon>Viridiplantae</taxon>
        <taxon>Streptophyta</taxon>
        <taxon>Embryophyta</taxon>
        <taxon>Tracheophyta</taxon>
        <taxon>Spermatophyta</taxon>
        <taxon>Magnoliopsida</taxon>
        <taxon>eudicotyledons</taxon>
        <taxon>Gunneridae</taxon>
        <taxon>Pentapetalae</taxon>
        <taxon>rosids</taxon>
        <taxon>malvids</taxon>
        <taxon>Brassicales</taxon>
        <taxon>Brassicaceae</taxon>
        <taxon>Camelineae</taxon>
        <taxon>Camelina</taxon>
    </lineage>
</organism>
<keyword evidence="2" id="KW-0677">Repeat</keyword>